<dbReference type="InterPro" id="IPR016187">
    <property type="entry name" value="CTDL_fold"/>
</dbReference>
<dbReference type="Proteomes" id="UP001152747">
    <property type="component" value="Unassembled WGS sequence"/>
</dbReference>
<dbReference type="OrthoDB" id="441660at2759"/>
<proteinExistence type="predicted"/>
<accession>A0A9P1IMA5</accession>
<sequence>MVKIFYFILIFSIITEVTSYQQQQEEEEDCIVETECPEGWRKFNRKMGAWCISLVVNGVKSQKEAQVNCERMGATLSGIESQGEYSYVQYKGNQINKNLNEVTWLWIGGKRRSECLSPKGSAAECQPMANNAFEWSDGVAVGTSQMRWAAGQPDNFRGNEDCLHMQFDQAQRNGVMNDYPCDQVAGGYLCGKRASILE</sequence>
<dbReference type="PANTHER" id="PTHR23124">
    <property type="entry name" value="C-TYPE LECTIN DOMAIN-CONTAINING PROTEIN-RELATED-RELATED"/>
    <property type="match status" value="1"/>
</dbReference>
<dbReference type="AlphaFoldDB" id="A0A9P1IMA5"/>
<reference evidence="3" key="1">
    <citation type="submission" date="2022-11" db="EMBL/GenBank/DDBJ databases">
        <authorList>
            <person name="Kikuchi T."/>
        </authorList>
    </citation>
    <scope>NUCLEOTIDE SEQUENCE</scope>
    <source>
        <strain evidence="3">PS1010</strain>
    </source>
</reference>
<name>A0A9P1IMA5_9PELO</name>
<evidence type="ECO:0000259" key="2">
    <source>
        <dbReference type="PROSITE" id="PS50041"/>
    </source>
</evidence>
<dbReference type="InterPro" id="IPR001304">
    <property type="entry name" value="C-type_lectin-like"/>
</dbReference>
<feature type="signal peptide" evidence="1">
    <location>
        <begin position="1"/>
        <end position="19"/>
    </location>
</feature>
<keyword evidence="1" id="KW-0732">Signal</keyword>
<dbReference type="Gene3D" id="3.10.100.10">
    <property type="entry name" value="Mannose-Binding Protein A, subunit A"/>
    <property type="match status" value="1"/>
</dbReference>
<evidence type="ECO:0000313" key="3">
    <source>
        <dbReference type="EMBL" id="CAI5446968.1"/>
    </source>
</evidence>
<dbReference type="EMBL" id="CANHGI010000004">
    <property type="protein sequence ID" value="CAI5446968.1"/>
    <property type="molecule type" value="Genomic_DNA"/>
</dbReference>
<gene>
    <name evidence="3" type="ORF">CAMP_LOCUS9605</name>
</gene>
<organism evidence="3 4">
    <name type="scientific">Caenorhabditis angaria</name>
    <dbReference type="NCBI Taxonomy" id="860376"/>
    <lineage>
        <taxon>Eukaryota</taxon>
        <taxon>Metazoa</taxon>
        <taxon>Ecdysozoa</taxon>
        <taxon>Nematoda</taxon>
        <taxon>Chromadorea</taxon>
        <taxon>Rhabditida</taxon>
        <taxon>Rhabditina</taxon>
        <taxon>Rhabditomorpha</taxon>
        <taxon>Rhabditoidea</taxon>
        <taxon>Rhabditidae</taxon>
        <taxon>Peloderinae</taxon>
        <taxon>Caenorhabditis</taxon>
    </lineage>
</organism>
<evidence type="ECO:0000313" key="4">
    <source>
        <dbReference type="Proteomes" id="UP001152747"/>
    </source>
</evidence>
<comment type="caution">
    <text evidence="3">The sequence shown here is derived from an EMBL/GenBank/DDBJ whole genome shotgun (WGS) entry which is preliminary data.</text>
</comment>
<feature type="domain" description="C-type lectin" evidence="2">
    <location>
        <begin position="47"/>
        <end position="183"/>
    </location>
</feature>
<dbReference type="PROSITE" id="PS50041">
    <property type="entry name" value="C_TYPE_LECTIN_2"/>
    <property type="match status" value="1"/>
</dbReference>
<protein>
    <recommendedName>
        <fullName evidence="2">C-type lectin domain-containing protein</fullName>
    </recommendedName>
</protein>
<dbReference type="SMART" id="SM00034">
    <property type="entry name" value="CLECT"/>
    <property type="match status" value="1"/>
</dbReference>
<dbReference type="Pfam" id="PF00059">
    <property type="entry name" value="Lectin_C"/>
    <property type="match status" value="1"/>
</dbReference>
<dbReference type="InterPro" id="IPR016186">
    <property type="entry name" value="C-type_lectin-like/link_sf"/>
</dbReference>
<keyword evidence="4" id="KW-1185">Reference proteome</keyword>
<feature type="chain" id="PRO_5040513909" description="C-type lectin domain-containing protein" evidence="1">
    <location>
        <begin position="20"/>
        <end position="198"/>
    </location>
</feature>
<evidence type="ECO:0000256" key="1">
    <source>
        <dbReference type="SAM" id="SignalP"/>
    </source>
</evidence>
<dbReference type="CDD" id="cd00037">
    <property type="entry name" value="CLECT"/>
    <property type="match status" value="1"/>
</dbReference>
<dbReference type="SUPFAM" id="SSF56436">
    <property type="entry name" value="C-type lectin-like"/>
    <property type="match status" value="1"/>
</dbReference>